<evidence type="ECO:0000313" key="1">
    <source>
        <dbReference type="EMBL" id="MFC6723113.1"/>
    </source>
</evidence>
<keyword evidence="2" id="KW-1185">Reference proteome</keyword>
<dbReference type="Proteomes" id="UP001596328">
    <property type="component" value="Unassembled WGS sequence"/>
</dbReference>
<dbReference type="AlphaFoldDB" id="A0ABD5RUR3"/>
<evidence type="ECO:0008006" key="3">
    <source>
        <dbReference type="Google" id="ProtNLM"/>
    </source>
</evidence>
<gene>
    <name evidence="1" type="ORF">ACFQE1_01640</name>
</gene>
<dbReference type="EMBL" id="JBHSWU010000004">
    <property type="protein sequence ID" value="MFC6723113.1"/>
    <property type="molecule type" value="Genomic_DNA"/>
</dbReference>
<name>A0ABD5RUR3_9EURY</name>
<comment type="caution">
    <text evidence="1">The sequence shown here is derived from an EMBL/GenBank/DDBJ whole genome shotgun (WGS) entry which is preliminary data.</text>
</comment>
<accession>A0ABD5RUR3</accession>
<proteinExistence type="predicted"/>
<reference evidence="1 2" key="1">
    <citation type="journal article" date="2019" name="Int. J. Syst. Evol. Microbiol.">
        <title>The Global Catalogue of Microorganisms (GCM) 10K type strain sequencing project: providing services to taxonomists for standard genome sequencing and annotation.</title>
        <authorList>
            <consortium name="The Broad Institute Genomics Platform"/>
            <consortium name="The Broad Institute Genome Sequencing Center for Infectious Disease"/>
            <person name="Wu L."/>
            <person name="Ma J."/>
        </authorList>
    </citation>
    <scope>NUCLEOTIDE SEQUENCE [LARGE SCALE GENOMIC DNA]</scope>
    <source>
        <strain evidence="1 2">NBRC 111368</strain>
    </source>
</reference>
<sequence>MKRRTYATSVVTAFTGIAGYIMNRTGNAENPPENPPMRKVTDTTVSGLGSTNIEIDASIEQAEITSEATAKISLSVTWDGQEKQKLVFGNSLPFDSPQKSSNPSGLLLIDEASDIAQHDKRRDEETWVPITGDDNEIPINLNLVMGTFEPGQSKSQMWEVWADPSEASWIKPGTYTFDSEIGVKNDEVTQSAHLTLTVNIEEP</sequence>
<evidence type="ECO:0000313" key="2">
    <source>
        <dbReference type="Proteomes" id="UP001596328"/>
    </source>
</evidence>
<organism evidence="1 2">
    <name type="scientific">Halobium palmae</name>
    <dbReference type="NCBI Taxonomy" id="1776492"/>
    <lineage>
        <taxon>Archaea</taxon>
        <taxon>Methanobacteriati</taxon>
        <taxon>Methanobacteriota</taxon>
        <taxon>Stenosarchaea group</taxon>
        <taxon>Halobacteria</taxon>
        <taxon>Halobacteriales</taxon>
        <taxon>Haloferacaceae</taxon>
        <taxon>Halobium</taxon>
    </lineage>
</organism>
<protein>
    <recommendedName>
        <fullName evidence="3">Bacterial Ig-like domain-containing protein</fullName>
    </recommendedName>
</protein>